<evidence type="ECO:0000256" key="5">
    <source>
        <dbReference type="ARBA" id="ARBA00023040"/>
    </source>
</evidence>
<evidence type="ECO:0000256" key="6">
    <source>
        <dbReference type="ARBA" id="ARBA00023136"/>
    </source>
</evidence>
<dbReference type="Gene3D" id="1.20.1070.10">
    <property type="entry name" value="Rhodopsin 7-helix transmembrane proteins"/>
    <property type="match status" value="2"/>
</dbReference>
<dbReference type="PANTHER" id="PTHR24249:SF307">
    <property type="entry name" value="TRACE AMINE-ASSOCIATED RECEPTOR 5"/>
    <property type="match status" value="1"/>
</dbReference>
<evidence type="ECO:0000256" key="3">
    <source>
        <dbReference type="ARBA" id="ARBA00022692"/>
    </source>
</evidence>
<dbReference type="PANTHER" id="PTHR24249">
    <property type="entry name" value="HISTAMINE RECEPTOR-RELATED G-PROTEIN COUPLED RECEPTOR"/>
    <property type="match status" value="1"/>
</dbReference>
<feature type="transmembrane region" description="Helical" evidence="9">
    <location>
        <begin position="103"/>
        <end position="123"/>
    </location>
</feature>
<feature type="transmembrane region" description="Helical" evidence="9">
    <location>
        <begin position="52"/>
        <end position="70"/>
    </location>
</feature>
<name>A0ABM3CZP0_SALSA</name>
<dbReference type="GeneID" id="106596837"/>
<evidence type="ECO:0000256" key="7">
    <source>
        <dbReference type="ARBA" id="ARBA00023170"/>
    </source>
</evidence>
<evidence type="ECO:0000256" key="9">
    <source>
        <dbReference type="SAM" id="Phobius"/>
    </source>
</evidence>
<proteinExistence type="predicted"/>
<dbReference type="InterPro" id="IPR050569">
    <property type="entry name" value="TAAR"/>
</dbReference>
<dbReference type="InterPro" id="IPR000276">
    <property type="entry name" value="GPCR_Rhodpsn"/>
</dbReference>
<evidence type="ECO:0000256" key="1">
    <source>
        <dbReference type="ARBA" id="ARBA00004651"/>
    </source>
</evidence>
<keyword evidence="11" id="KW-1185">Reference proteome</keyword>
<keyword evidence="2" id="KW-1003">Cell membrane</keyword>
<keyword evidence="5" id="KW-0297">G-protein coupled receptor</keyword>
<dbReference type="Proteomes" id="UP001652741">
    <property type="component" value="Chromosome ssa15"/>
</dbReference>
<keyword evidence="6 9" id="KW-0472">Membrane</keyword>
<evidence type="ECO:0000313" key="12">
    <source>
        <dbReference type="RefSeq" id="XP_045552027.1"/>
    </source>
</evidence>
<organism evidence="11 12">
    <name type="scientific">Salmo salar</name>
    <name type="common">Atlantic salmon</name>
    <dbReference type="NCBI Taxonomy" id="8030"/>
    <lineage>
        <taxon>Eukaryota</taxon>
        <taxon>Metazoa</taxon>
        <taxon>Chordata</taxon>
        <taxon>Craniata</taxon>
        <taxon>Vertebrata</taxon>
        <taxon>Euteleostomi</taxon>
        <taxon>Actinopterygii</taxon>
        <taxon>Neopterygii</taxon>
        <taxon>Teleostei</taxon>
        <taxon>Protacanthopterygii</taxon>
        <taxon>Salmoniformes</taxon>
        <taxon>Salmonidae</taxon>
        <taxon>Salmoninae</taxon>
        <taxon>Salmo</taxon>
    </lineage>
</organism>
<dbReference type="InterPro" id="IPR017452">
    <property type="entry name" value="GPCR_Rhodpsn_7TM"/>
</dbReference>
<dbReference type="SMART" id="SM01381">
    <property type="entry name" value="7TM_GPCR_Srsx"/>
    <property type="match status" value="1"/>
</dbReference>
<keyword evidence="7" id="KW-0675">Receptor</keyword>
<dbReference type="PROSITE" id="PS50262">
    <property type="entry name" value="G_PROTEIN_RECEP_F1_2"/>
    <property type="match status" value="2"/>
</dbReference>
<gene>
    <name evidence="12" type="primary">LOC106596837</name>
</gene>
<evidence type="ECO:0000313" key="11">
    <source>
        <dbReference type="Proteomes" id="UP001652741"/>
    </source>
</evidence>
<dbReference type="Pfam" id="PF00001">
    <property type="entry name" value="7tm_1"/>
    <property type="match status" value="1"/>
</dbReference>
<sequence length="177" mass="20190">MLVTILGNSVVIISIAHIKQLHTPTNMLIMSLAVADLLLGVTVMHFNTLIAFFFPCSVMVGLYTKILLVAKEHLRKIDDSQKNSNERDKGVVSQRSERKAAKTLGIVVGVFIFCWLPFFHTTYSLFEVFIWLGYFNSTANPIIYALFYPWFRKCLNLIVTLKIFNRNSSYINVFATT</sequence>
<evidence type="ECO:0000256" key="4">
    <source>
        <dbReference type="ARBA" id="ARBA00022989"/>
    </source>
</evidence>
<dbReference type="RefSeq" id="XP_045552027.1">
    <property type="nucleotide sequence ID" value="XM_045696071.1"/>
</dbReference>
<dbReference type="PRINTS" id="PR00237">
    <property type="entry name" value="GPCRRHODOPSN"/>
</dbReference>
<accession>A0ABM3CZP0</accession>
<evidence type="ECO:0000256" key="2">
    <source>
        <dbReference type="ARBA" id="ARBA00022475"/>
    </source>
</evidence>
<comment type="subcellular location">
    <subcellularLocation>
        <location evidence="1">Cell membrane</location>
        <topology evidence="1">Multi-pass membrane protein</topology>
    </subcellularLocation>
</comment>
<feature type="domain" description="G-protein coupled receptors family 1 profile" evidence="10">
    <location>
        <begin position="7"/>
        <end position="41"/>
    </location>
</feature>
<keyword evidence="8" id="KW-0807">Transducer</keyword>
<keyword evidence="4 9" id="KW-1133">Transmembrane helix</keyword>
<dbReference type="SUPFAM" id="SSF81321">
    <property type="entry name" value="Family A G protein-coupled receptor-like"/>
    <property type="match status" value="1"/>
</dbReference>
<reference evidence="12" key="1">
    <citation type="submission" date="2025-08" db="UniProtKB">
        <authorList>
            <consortium name="RefSeq"/>
        </authorList>
    </citation>
    <scope>IDENTIFICATION</scope>
</reference>
<evidence type="ECO:0000259" key="10">
    <source>
        <dbReference type="PROSITE" id="PS50262"/>
    </source>
</evidence>
<feature type="transmembrane region" description="Helical" evidence="9">
    <location>
        <begin position="129"/>
        <end position="151"/>
    </location>
</feature>
<feature type="domain" description="G-protein coupled receptors family 1 profile" evidence="10">
    <location>
        <begin position="42"/>
        <end position="144"/>
    </location>
</feature>
<feature type="transmembrane region" description="Helical" evidence="9">
    <location>
        <begin position="27"/>
        <end position="46"/>
    </location>
</feature>
<protein>
    <submittedName>
        <fullName evidence="12">Trace amine-associated receptor 13c-like</fullName>
    </submittedName>
</protein>
<evidence type="ECO:0000256" key="8">
    <source>
        <dbReference type="ARBA" id="ARBA00023224"/>
    </source>
</evidence>
<keyword evidence="3 9" id="KW-0812">Transmembrane</keyword>